<accession>A0ACC2GDY8</accession>
<organism evidence="1 2">
    <name type="scientific">Dallia pectoralis</name>
    <name type="common">Alaska blackfish</name>
    <dbReference type="NCBI Taxonomy" id="75939"/>
    <lineage>
        <taxon>Eukaryota</taxon>
        <taxon>Metazoa</taxon>
        <taxon>Chordata</taxon>
        <taxon>Craniata</taxon>
        <taxon>Vertebrata</taxon>
        <taxon>Euteleostomi</taxon>
        <taxon>Actinopterygii</taxon>
        <taxon>Neopterygii</taxon>
        <taxon>Teleostei</taxon>
        <taxon>Protacanthopterygii</taxon>
        <taxon>Esociformes</taxon>
        <taxon>Umbridae</taxon>
        <taxon>Dallia</taxon>
    </lineage>
</organism>
<gene>
    <name evidence="1" type="ORF">DPEC_G00172330</name>
</gene>
<sequence>MDTEPILTYRDSLSWVEGTIEDACFVKTTGLTILIGEPGLCVQPSPKLGERNRPSKGGRGEAAGCPPKQNPPTVSPPSDTLSESDRPSPERTTSPADSGSPTSANIAGSPEDTSAPGHGPAPSFSPHPNLPAAPLDNLPTTAAAFAPEPAVTLEMESETGEVIDFSPCLTPLPSPVSATESQTSTTTPVSTTESPTSTTTPVSTTECPTSTTTIVSTTESPVSTTTPVLLPASLLSSSSIAPHIPVISLGHSKPPHPLSLYGPMQVASQGPLLPHHYLPPHPFFNSPYMSPSGIFGVFASRNIKRRPSTQYELDLNDAGPPQKLARRVFTNSRERWRQQNVNGAFSDLRRLIPTHPPDKKLSKNEILRLAMKYIDFLVTLRNDQAQDKAWGSPEQGGQDGRAGAGLIDKELLPLFPGATALTSPHRERGDSNDSRANSPTSSCYSNTDSEESLGSGDKNSKLGVQGIMGKGKGQIHTAVTSARDQR</sequence>
<name>A0ACC2GDY8_DALPE</name>
<protein>
    <submittedName>
        <fullName evidence="1">Uncharacterized protein</fullName>
    </submittedName>
</protein>
<dbReference type="EMBL" id="CM055741">
    <property type="protein sequence ID" value="KAJ8001715.1"/>
    <property type="molecule type" value="Genomic_DNA"/>
</dbReference>
<evidence type="ECO:0000313" key="1">
    <source>
        <dbReference type="EMBL" id="KAJ8001715.1"/>
    </source>
</evidence>
<evidence type="ECO:0000313" key="2">
    <source>
        <dbReference type="Proteomes" id="UP001157502"/>
    </source>
</evidence>
<reference evidence="1" key="1">
    <citation type="submission" date="2021-05" db="EMBL/GenBank/DDBJ databases">
        <authorList>
            <person name="Pan Q."/>
            <person name="Jouanno E."/>
            <person name="Zahm M."/>
            <person name="Klopp C."/>
            <person name="Cabau C."/>
            <person name="Louis A."/>
            <person name="Berthelot C."/>
            <person name="Parey E."/>
            <person name="Roest Crollius H."/>
            <person name="Montfort J."/>
            <person name="Robinson-Rechavi M."/>
            <person name="Bouchez O."/>
            <person name="Lampietro C."/>
            <person name="Lopez Roques C."/>
            <person name="Donnadieu C."/>
            <person name="Postlethwait J."/>
            <person name="Bobe J."/>
            <person name="Dillon D."/>
            <person name="Chandos A."/>
            <person name="von Hippel F."/>
            <person name="Guiguen Y."/>
        </authorList>
    </citation>
    <scope>NUCLEOTIDE SEQUENCE</scope>
    <source>
        <strain evidence="1">YG-Jan2019</strain>
    </source>
</reference>
<comment type="caution">
    <text evidence="1">The sequence shown here is derived from an EMBL/GenBank/DDBJ whole genome shotgun (WGS) entry which is preliminary data.</text>
</comment>
<dbReference type="Proteomes" id="UP001157502">
    <property type="component" value="Chromosome 14"/>
</dbReference>
<proteinExistence type="predicted"/>
<keyword evidence="2" id="KW-1185">Reference proteome</keyword>